<dbReference type="EMBL" id="JACCBY010000008">
    <property type="protein sequence ID" value="NYD92028.1"/>
    <property type="molecule type" value="Genomic_DNA"/>
</dbReference>
<sequence>MGEKHGSDVARRRLLIIDSVLTDMLRIADAGEEHLISAMIADSQAYVAVRLAALGPTGSTGPRR</sequence>
<organism evidence="1 2">
    <name type="scientific">Sphingomonas melonis</name>
    <dbReference type="NCBI Taxonomy" id="152682"/>
    <lineage>
        <taxon>Bacteria</taxon>
        <taxon>Pseudomonadati</taxon>
        <taxon>Pseudomonadota</taxon>
        <taxon>Alphaproteobacteria</taxon>
        <taxon>Sphingomonadales</taxon>
        <taxon>Sphingomonadaceae</taxon>
        <taxon>Sphingomonas</taxon>
    </lineage>
</organism>
<dbReference type="Proteomes" id="UP000517753">
    <property type="component" value="Unassembled WGS sequence"/>
</dbReference>
<keyword evidence="2" id="KW-1185">Reference proteome</keyword>
<dbReference type="AlphaFoldDB" id="A0A7Y9K2F9"/>
<gene>
    <name evidence="1" type="ORF">HD841_003848</name>
</gene>
<dbReference type="RefSeq" id="WP_179510425.1">
    <property type="nucleotide sequence ID" value="NZ_JACCBY010000008.1"/>
</dbReference>
<reference evidence="1 2" key="1">
    <citation type="submission" date="2020-07" db="EMBL/GenBank/DDBJ databases">
        <authorList>
            <person name="Partida-Martinez L."/>
            <person name="Huntemann M."/>
            <person name="Clum A."/>
            <person name="Wang J."/>
            <person name="Palaniappan K."/>
            <person name="Ritter S."/>
            <person name="Chen I.-M."/>
            <person name="Stamatis D."/>
            <person name="Reddy T."/>
            <person name="O'Malley R."/>
            <person name="Daum C."/>
            <person name="Shapiro N."/>
            <person name="Ivanova N."/>
            <person name="Kyrpides N."/>
            <person name="Woyke T."/>
        </authorList>
    </citation>
    <scope>NUCLEOTIDE SEQUENCE [LARGE SCALE GENOMIC DNA]</scope>
    <source>
        <strain evidence="1 2">AS2.3</strain>
    </source>
</reference>
<proteinExistence type="predicted"/>
<evidence type="ECO:0000313" key="2">
    <source>
        <dbReference type="Proteomes" id="UP000517753"/>
    </source>
</evidence>
<reference evidence="1 2" key="2">
    <citation type="submission" date="2020-08" db="EMBL/GenBank/DDBJ databases">
        <title>The Agave Microbiome: Exploring the role of microbial communities in plant adaptations to desert environments.</title>
        <authorList>
            <person name="Partida-Martinez L.P."/>
        </authorList>
    </citation>
    <scope>NUCLEOTIDE SEQUENCE [LARGE SCALE GENOMIC DNA]</scope>
    <source>
        <strain evidence="1 2">AS2.3</strain>
    </source>
</reference>
<name>A0A7Y9K2F9_9SPHN</name>
<accession>A0A7Y9K2F9</accession>
<evidence type="ECO:0000313" key="1">
    <source>
        <dbReference type="EMBL" id="NYD92028.1"/>
    </source>
</evidence>
<protein>
    <submittedName>
        <fullName evidence="1">Uncharacterized protein</fullName>
    </submittedName>
</protein>
<comment type="caution">
    <text evidence="1">The sequence shown here is derived from an EMBL/GenBank/DDBJ whole genome shotgun (WGS) entry which is preliminary data.</text>
</comment>